<reference evidence="3 4" key="1">
    <citation type="submission" date="2013-02" db="EMBL/GenBank/DDBJ databases">
        <title>The Genome Sequence of Acinetobacter guillouiae NIPH 991.</title>
        <authorList>
            <consortium name="The Broad Institute Genome Sequencing Platform"/>
            <consortium name="The Broad Institute Genome Sequencing Center for Infectious Disease"/>
            <person name="Cerqueira G."/>
            <person name="Feldgarden M."/>
            <person name="Courvalin P."/>
            <person name="Perichon B."/>
            <person name="Grillot-Courvalin C."/>
            <person name="Clermont D."/>
            <person name="Rocha E."/>
            <person name="Yoon E.-J."/>
            <person name="Nemec A."/>
            <person name="Walker B."/>
            <person name="Young S.K."/>
            <person name="Zeng Q."/>
            <person name="Gargeya S."/>
            <person name="Fitzgerald M."/>
            <person name="Haas B."/>
            <person name="Abouelleil A."/>
            <person name="Alvarado L."/>
            <person name="Arachchi H.M."/>
            <person name="Berlin A.M."/>
            <person name="Chapman S.B."/>
            <person name="Dewar J."/>
            <person name="Goldberg J."/>
            <person name="Griggs A."/>
            <person name="Gujja S."/>
            <person name="Hansen M."/>
            <person name="Howarth C."/>
            <person name="Imamovic A."/>
            <person name="Larimer J."/>
            <person name="McCowan C."/>
            <person name="Murphy C."/>
            <person name="Neiman D."/>
            <person name="Pearson M."/>
            <person name="Priest M."/>
            <person name="Roberts A."/>
            <person name="Saif S."/>
            <person name="Shea T."/>
            <person name="Sisk P."/>
            <person name="Sykes S."/>
            <person name="Wortman J."/>
            <person name="Nusbaum C."/>
            <person name="Birren B."/>
        </authorList>
    </citation>
    <scope>NUCLEOTIDE SEQUENCE [LARGE SCALE GENOMIC DNA]</scope>
    <source>
        <strain evidence="3 4">NIPH 991</strain>
    </source>
</reference>
<dbReference type="EMBL" id="APPJ01000014">
    <property type="protein sequence ID" value="ENV15400.1"/>
    <property type="molecule type" value="Genomic_DNA"/>
</dbReference>
<sequence>MKLIAIAAHRSEYLEPIHFSKGTLLNIGEKYQGSENWDNWYFCTVDNGLEGWVPTQIIEWINKHQGYAIADYTAKELNVDHGELLLGEEQLNGWIWCSRLSDDQSGWVPLEVLSQI</sequence>
<proteinExistence type="predicted"/>
<dbReference type="SUPFAM" id="SSF50044">
    <property type="entry name" value="SH3-domain"/>
    <property type="match status" value="2"/>
</dbReference>
<evidence type="ECO:0000256" key="1">
    <source>
        <dbReference type="ARBA" id="ARBA00022443"/>
    </source>
</evidence>
<dbReference type="PIRSF" id="PIRSF034961">
    <property type="entry name" value="UCP034961_SH3_2"/>
    <property type="match status" value="1"/>
</dbReference>
<evidence type="ECO:0000259" key="2">
    <source>
        <dbReference type="Pfam" id="PF07653"/>
    </source>
</evidence>
<keyword evidence="4" id="KW-1185">Reference proteome</keyword>
<dbReference type="eggNOG" id="ENOG503302Y">
    <property type="taxonomic scope" value="Bacteria"/>
</dbReference>
<accession>N8Y7U2</accession>
<name>N8Y7U2_ACIGI</name>
<dbReference type="InterPro" id="IPR036028">
    <property type="entry name" value="SH3-like_dom_sf"/>
</dbReference>
<evidence type="ECO:0000313" key="4">
    <source>
        <dbReference type="Proteomes" id="UP000013148"/>
    </source>
</evidence>
<evidence type="ECO:0000313" key="3">
    <source>
        <dbReference type="EMBL" id="ENV15400.1"/>
    </source>
</evidence>
<dbReference type="HOGENOM" id="CLU_161446_2_0_6"/>
<gene>
    <name evidence="3" type="ORF">F964_04125</name>
</gene>
<organism evidence="3 4">
    <name type="scientific">Acinetobacter guillouiae NIPH 991</name>
    <dbReference type="NCBI Taxonomy" id="1217656"/>
    <lineage>
        <taxon>Bacteria</taxon>
        <taxon>Pseudomonadati</taxon>
        <taxon>Pseudomonadota</taxon>
        <taxon>Gammaproteobacteria</taxon>
        <taxon>Moraxellales</taxon>
        <taxon>Moraxellaceae</taxon>
        <taxon>Acinetobacter</taxon>
    </lineage>
</organism>
<comment type="caution">
    <text evidence="3">The sequence shown here is derived from an EMBL/GenBank/DDBJ whole genome shotgun (WGS) entry which is preliminary data.</text>
</comment>
<feature type="domain" description="SH3" evidence="2">
    <location>
        <begin position="9"/>
        <end position="59"/>
    </location>
</feature>
<dbReference type="Proteomes" id="UP000013148">
    <property type="component" value="Unassembled WGS sequence"/>
</dbReference>
<dbReference type="InterPro" id="IPR001452">
    <property type="entry name" value="SH3_domain"/>
</dbReference>
<dbReference type="Pfam" id="PF07653">
    <property type="entry name" value="SH3_2"/>
    <property type="match status" value="1"/>
</dbReference>
<dbReference type="InterPro" id="IPR014593">
    <property type="entry name" value="UCP034961_SH3_2"/>
</dbReference>
<dbReference type="AlphaFoldDB" id="N8Y7U2"/>
<protein>
    <recommendedName>
        <fullName evidence="2">SH3 domain-containing protein</fullName>
    </recommendedName>
</protein>
<keyword evidence="1" id="KW-0728">SH3 domain</keyword>
<dbReference type="Gene3D" id="2.30.30.40">
    <property type="entry name" value="SH3 Domains"/>
    <property type="match status" value="1"/>
</dbReference>
<dbReference type="PATRIC" id="fig|1217656.3.peg.4063"/>
<dbReference type="RefSeq" id="WP_004823187.1">
    <property type="nucleotide sequence ID" value="NZ_KB849456.1"/>
</dbReference>